<comment type="caution">
    <text evidence="1">The sequence shown here is derived from an EMBL/GenBank/DDBJ whole genome shotgun (WGS) entry which is preliminary data.</text>
</comment>
<reference evidence="1 2" key="1">
    <citation type="submission" date="2020-04" db="EMBL/GenBank/DDBJ databases">
        <title>Metagenomic profiling of ammonia- and methane-oxidizing microorganisms in a Dutch drinking water treatment plant.</title>
        <authorList>
            <person name="Poghosyan L."/>
            <person name="Leucker S."/>
        </authorList>
    </citation>
    <scope>NUCLEOTIDE SEQUENCE [LARGE SCALE GENOMIC DNA]</scope>
    <source>
        <strain evidence="1">S-RSF-IL-03</strain>
    </source>
</reference>
<dbReference type="PANTHER" id="PTHR39550">
    <property type="entry name" value="SLL0658 PROTEIN"/>
    <property type="match status" value="1"/>
</dbReference>
<dbReference type="Proteomes" id="UP000580839">
    <property type="component" value="Unassembled WGS sequence"/>
</dbReference>
<evidence type="ECO:0000313" key="2">
    <source>
        <dbReference type="Proteomes" id="UP000580839"/>
    </source>
</evidence>
<name>A0A849SIP1_UNCEI</name>
<dbReference type="EMBL" id="JABFRW010000010">
    <property type="protein sequence ID" value="NOT32757.1"/>
    <property type="molecule type" value="Genomic_DNA"/>
</dbReference>
<accession>A0A849SIP1</accession>
<dbReference type="AlphaFoldDB" id="A0A849SIP1"/>
<dbReference type="Pfam" id="PF11848">
    <property type="entry name" value="DUF3368"/>
    <property type="match status" value="1"/>
</dbReference>
<evidence type="ECO:0000313" key="1">
    <source>
        <dbReference type="EMBL" id="NOT32757.1"/>
    </source>
</evidence>
<proteinExistence type="predicted"/>
<protein>
    <recommendedName>
        <fullName evidence="3">DUF3368 domain-containing protein</fullName>
    </recommendedName>
</protein>
<gene>
    <name evidence="1" type="ORF">HOP12_01165</name>
</gene>
<sequence>MNEQPGTPTDSSSLIYLAKVDGLAYAHACLGVLLIPPTVWREVVLRGEERAAPELKAIRIAVESRQVVALGLEKPDLLQAEKLRQAHRLDAGECEVLVLGASRSLVLMDELRATKAGISMGLRVIPALILPALALQAGVLDEPQALASLQRLARVSTARADDVNKIESLIREGTS</sequence>
<organism evidence="1 2">
    <name type="scientific">Eiseniibacteriota bacterium</name>
    <dbReference type="NCBI Taxonomy" id="2212470"/>
    <lineage>
        <taxon>Bacteria</taxon>
        <taxon>Candidatus Eiseniibacteriota</taxon>
    </lineage>
</organism>
<dbReference type="PANTHER" id="PTHR39550:SF1">
    <property type="entry name" value="SLL0658 PROTEIN"/>
    <property type="match status" value="1"/>
</dbReference>
<evidence type="ECO:0008006" key="3">
    <source>
        <dbReference type="Google" id="ProtNLM"/>
    </source>
</evidence>
<dbReference type="InterPro" id="IPR021799">
    <property type="entry name" value="PIN-like_prokaryotic"/>
</dbReference>